<dbReference type="RefSeq" id="XP_022285125.1">
    <property type="nucleotide sequence ID" value="XM_022429848.1"/>
</dbReference>
<dbReference type="Proteomes" id="UP000078397">
    <property type="component" value="Unassembled WGS sequence"/>
</dbReference>
<name>A0A219AP82_METCM</name>
<proteinExistence type="predicted"/>
<feature type="compositionally biased region" description="Polar residues" evidence="1">
    <location>
        <begin position="38"/>
        <end position="49"/>
    </location>
</feature>
<evidence type="ECO:0000313" key="3">
    <source>
        <dbReference type="Proteomes" id="UP000078397"/>
    </source>
</evidence>
<accession>A0A219AP82</accession>
<dbReference type="EMBL" id="LSBJ02000008">
    <property type="protein sequence ID" value="OWT42638.1"/>
    <property type="molecule type" value="Genomic_DNA"/>
</dbReference>
<dbReference type="AlphaFoldDB" id="A0A219AP82"/>
<evidence type="ECO:0000313" key="2">
    <source>
        <dbReference type="EMBL" id="OWT42638.1"/>
    </source>
</evidence>
<organism evidence="2 3">
    <name type="scientific">Pochonia chlamydosporia 170</name>
    <dbReference type="NCBI Taxonomy" id="1380566"/>
    <lineage>
        <taxon>Eukaryota</taxon>
        <taxon>Fungi</taxon>
        <taxon>Dikarya</taxon>
        <taxon>Ascomycota</taxon>
        <taxon>Pezizomycotina</taxon>
        <taxon>Sordariomycetes</taxon>
        <taxon>Hypocreomycetidae</taxon>
        <taxon>Hypocreales</taxon>
        <taxon>Clavicipitaceae</taxon>
        <taxon>Pochonia</taxon>
    </lineage>
</organism>
<protein>
    <submittedName>
        <fullName evidence="2">Uncharacterized protein</fullName>
    </submittedName>
</protein>
<dbReference type="GeneID" id="33937050"/>
<comment type="caution">
    <text evidence="2">The sequence shown here is derived from an EMBL/GenBank/DDBJ whole genome shotgun (WGS) entry which is preliminary data.</text>
</comment>
<feature type="compositionally biased region" description="Low complexity" evidence="1">
    <location>
        <begin position="14"/>
        <end position="37"/>
    </location>
</feature>
<sequence>MAGGENKQRDNGVASTATTVANSSNATNNASRSPSTTEHNTSESITTEMNMDVRAPNHRRRRLSDADADAECYSVPDEYQNLDEVAAPCPVENVTDGPIYRHSSLELARSHEQEWRRDRKRYPNRHPKTRLGGTMCPNSPPKYSHYHIWYSSQ</sequence>
<feature type="region of interest" description="Disordered" evidence="1">
    <location>
        <begin position="110"/>
        <end position="138"/>
    </location>
</feature>
<gene>
    <name evidence="2" type="ORF">VFPPC_18198</name>
</gene>
<feature type="region of interest" description="Disordered" evidence="1">
    <location>
        <begin position="1"/>
        <end position="68"/>
    </location>
</feature>
<reference evidence="2 3" key="1">
    <citation type="journal article" date="2016" name="PLoS Pathog.">
        <title>Biosynthesis of antibiotic leucinostatins in bio-control fungus Purpureocillium lilacinum and their inhibition on phytophthora revealed by genome mining.</title>
        <authorList>
            <person name="Wang G."/>
            <person name="Liu Z."/>
            <person name="Lin R."/>
            <person name="Li E."/>
            <person name="Mao Z."/>
            <person name="Ling J."/>
            <person name="Yang Y."/>
            <person name="Yin W.B."/>
            <person name="Xie B."/>
        </authorList>
    </citation>
    <scope>NUCLEOTIDE SEQUENCE [LARGE SCALE GENOMIC DNA]</scope>
    <source>
        <strain evidence="2">170</strain>
    </source>
</reference>
<dbReference type="KEGG" id="pchm:VFPPC_18198"/>
<feature type="compositionally biased region" description="Basic and acidic residues" evidence="1">
    <location>
        <begin position="1"/>
        <end position="10"/>
    </location>
</feature>
<keyword evidence="3" id="KW-1185">Reference proteome</keyword>
<dbReference type="STRING" id="1380566.A0A219AP82"/>
<evidence type="ECO:0000256" key="1">
    <source>
        <dbReference type="SAM" id="MobiDB-lite"/>
    </source>
</evidence>
<feature type="compositionally biased region" description="Basic residues" evidence="1">
    <location>
        <begin position="118"/>
        <end position="129"/>
    </location>
</feature>